<evidence type="ECO:0000256" key="5">
    <source>
        <dbReference type="ARBA" id="ARBA00023136"/>
    </source>
</evidence>
<keyword evidence="3 8" id="KW-0812">Transmembrane</keyword>
<comment type="similarity">
    <text evidence="2">Belongs to the TspO/BZRP family.</text>
</comment>
<proteinExistence type="inferred from homology"/>
<dbReference type="Proteomes" id="UP000653454">
    <property type="component" value="Unassembled WGS sequence"/>
</dbReference>
<evidence type="ECO:0000256" key="8">
    <source>
        <dbReference type="SAM" id="Phobius"/>
    </source>
</evidence>
<dbReference type="GO" id="GO:0003676">
    <property type="term" value="F:nucleic acid binding"/>
    <property type="evidence" value="ECO:0007669"/>
    <property type="project" value="InterPro"/>
</dbReference>
<keyword evidence="11" id="KW-1185">Reference proteome</keyword>
<feature type="domain" description="CCHC-type" evidence="9">
    <location>
        <begin position="240"/>
        <end position="253"/>
    </location>
</feature>
<evidence type="ECO:0000259" key="9">
    <source>
        <dbReference type="PROSITE" id="PS50158"/>
    </source>
</evidence>
<feature type="compositionally biased region" description="Basic and acidic residues" evidence="7">
    <location>
        <begin position="14"/>
        <end position="29"/>
    </location>
</feature>
<keyword evidence="6" id="KW-0479">Metal-binding</keyword>
<evidence type="ECO:0000313" key="10">
    <source>
        <dbReference type="EMBL" id="CAG9134780.1"/>
    </source>
</evidence>
<keyword evidence="6" id="KW-0863">Zinc-finger</keyword>
<accession>A0A8S4G2W0</accession>
<evidence type="ECO:0000313" key="11">
    <source>
        <dbReference type="Proteomes" id="UP000653454"/>
    </source>
</evidence>
<dbReference type="EMBL" id="CAJHNJ030000086">
    <property type="protein sequence ID" value="CAG9134780.1"/>
    <property type="molecule type" value="Genomic_DNA"/>
</dbReference>
<keyword evidence="5 8" id="KW-0472">Membrane</keyword>
<protein>
    <submittedName>
        <fullName evidence="10">(diamondback moth) hypothetical protein</fullName>
    </submittedName>
</protein>
<comment type="subcellular location">
    <subcellularLocation>
        <location evidence="1">Membrane</location>
        <topology evidence="1">Multi-pass membrane protein</topology>
    </subcellularLocation>
</comment>
<keyword evidence="4 8" id="KW-1133">Transmembrane helix</keyword>
<dbReference type="SUPFAM" id="SSF57756">
    <property type="entry name" value="Retrovirus zinc finger-like domains"/>
    <property type="match status" value="1"/>
</dbReference>
<dbReference type="PANTHER" id="PTHR33273:SF2">
    <property type="entry name" value="ENDONUCLEASE_EXONUCLEASE_PHOSPHATASE DOMAIN-CONTAINING PROTEIN"/>
    <property type="match status" value="1"/>
</dbReference>
<evidence type="ECO:0000256" key="2">
    <source>
        <dbReference type="ARBA" id="ARBA00007524"/>
    </source>
</evidence>
<feature type="transmembrane region" description="Helical" evidence="8">
    <location>
        <begin position="409"/>
        <end position="431"/>
    </location>
</feature>
<dbReference type="CDD" id="cd15904">
    <property type="entry name" value="TSPO_MBR"/>
    <property type="match status" value="1"/>
</dbReference>
<dbReference type="PROSITE" id="PS50158">
    <property type="entry name" value="ZF_CCHC"/>
    <property type="match status" value="1"/>
</dbReference>
<dbReference type="InterPro" id="IPR038330">
    <property type="entry name" value="TspO/MBR-related_sf"/>
</dbReference>
<gene>
    <name evidence="10" type="ORF">PLXY2_LOCUS13057</name>
</gene>
<reference evidence="10" key="1">
    <citation type="submission" date="2020-11" db="EMBL/GenBank/DDBJ databases">
        <authorList>
            <person name="Whiteford S."/>
        </authorList>
    </citation>
    <scope>NUCLEOTIDE SEQUENCE</scope>
</reference>
<sequence length="446" mass="49494">MDKFVTRSSSTESLSKRPRDDDEHWEIPKRPALRVNSSNPRSHNISLGNRFKGLASEEASGSNSNPNKVRATSINTSTKKSAPVPPIILEIKKEWTHQAIVNSITKYTRAFHLKYRGQGKLAIYCASAEAHQVLKDGLITEKTPFHTFSRKDERTSKIVIRGLPCSEVENVGNELADLGFKNVLVKPLTKSSDQESAFPSLLVQLPMGTDIGKFKQIKYLCNCVIQMEKFKPNRFAGTQCYRCQRFGHTSKNCNLTERCAKCTEQHATKDCPKKNTTNPVQCCNCQGNHAASYHQCNERIKYIQYIESKRNPKPTINKLVKPATNNNNVVDGRSWATVANPEKKKTFVPGIPTCGGAAVTVRRAARAQLDVDSHLLQVPSDWPGVRAHSDAGRGGGGVRGGVLPRLPRAGLLLAPYLAWLAFATALNYSIWDLNKDNNITDGKEKL</sequence>
<evidence type="ECO:0000256" key="3">
    <source>
        <dbReference type="ARBA" id="ARBA00022692"/>
    </source>
</evidence>
<dbReference type="PANTHER" id="PTHR33273">
    <property type="entry name" value="DOMAIN-CONTAINING PROTEIN, PUTATIVE-RELATED"/>
    <property type="match status" value="1"/>
</dbReference>
<organism evidence="10 11">
    <name type="scientific">Plutella xylostella</name>
    <name type="common">Diamondback moth</name>
    <name type="synonym">Plutella maculipennis</name>
    <dbReference type="NCBI Taxonomy" id="51655"/>
    <lineage>
        <taxon>Eukaryota</taxon>
        <taxon>Metazoa</taxon>
        <taxon>Ecdysozoa</taxon>
        <taxon>Arthropoda</taxon>
        <taxon>Hexapoda</taxon>
        <taxon>Insecta</taxon>
        <taxon>Pterygota</taxon>
        <taxon>Neoptera</taxon>
        <taxon>Endopterygota</taxon>
        <taxon>Lepidoptera</taxon>
        <taxon>Glossata</taxon>
        <taxon>Ditrysia</taxon>
        <taxon>Yponomeutoidea</taxon>
        <taxon>Plutellidae</taxon>
        <taxon>Plutella</taxon>
    </lineage>
</organism>
<feature type="compositionally biased region" description="Polar residues" evidence="7">
    <location>
        <begin position="35"/>
        <end position="47"/>
    </location>
</feature>
<evidence type="ECO:0000256" key="6">
    <source>
        <dbReference type="PROSITE-ProRule" id="PRU00047"/>
    </source>
</evidence>
<dbReference type="Gene3D" id="4.10.60.10">
    <property type="entry name" value="Zinc finger, CCHC-type"/>
    <property type="match status" value="1"/>
</dbReference>
<dbReference type="AlphaFoldDB" id="A0A8S4G2W0"/>
<dbReference type="Pfam" id="PF03073">
    <property type="entry name" value="TspO_MBR"/>
    <property type="match status" value="1"/>
</dbReference>
<feature type="region of interest" description="Disordered" evidence="7">
    <location>
        <begin position="1"/>
        <end position="81"/>
    </location>
</feature>
<evidence type="ECO:0000256" key="1">
    <source>
        <dbReference type="ARBA" id="ARBA00004141"/>
    </source>
</evidence>
<name>A0A8S4G2W0_PLUXY</name>
<dbReference type="GO" id="GO:0016020">
    <property type="term" value="C:membrane"/>
    <property type="evidence" value="ECO:0007669"/>
    <property type="project" value="UniProtKB-SubCell"/>
</dbReference>
<keyword evidence="6" id="KW-0862">Zinc</keyword>
<feature type="compositionally biased region" description="Polar residues" evidence="7">
    <location>
        <begin position="1"/>
        <end position="13"/>
    </location>
</feature>
<evidence type="ECO:0000256" key="7">
    <source>
        <dbReference type="SAM" id="MobiDB-lite"/>
    </source>
</evidence>
<dbReference type="InterPro" id="IPR001878">
    <property type="entry name" value="Znf_CCHC"/>
</dbReference>
<dbReference type="InterPro" id="IPR004307">
    <property type="entry name" value="TspO_MBR"/>
</dbReference>
<dbReference type="Gene3D" id="1.20.1260.100">
    <property type="entry name" value="TspO/MBR protein"/>
    <property type="match status" value="1"/>
</dbReference>
<dbReference type="InterPro" id="IPR036875">
    <property type="entry name" value="Znf_CCHC_sf"/>
</dbReference>
<evidence type="ECO:0000256" key="4">
    <source>
        <dbReference type="ARBA" id="ARBA00022989"/>
    </source>
</evidence>
<feature type="compositionally biased region" description="Polar residues" evidence="7">
    <location>
        <begin position="59"/>
        <end position="80"/>
    </location>
</feature>
<comment type="caution">
    <text evidence="10">The sequence shown here is derived from an EMBL/GenBank/DDBJ whole genome shotgun (WGS) entry which is preliminary data.</text>
</comment>
<dbReference type="GO" id="GO:0008270">
    <property type="term" value="F:zinc ion binding"/>
    <property type="evidence" value="ECO:0007669"/>
    <property type="project" value="UniProtKB-KW"/>
</dbReference>